<sequence>MPFGGAVWAVYSTAPTPIMTASAAMGMGVGGKARSGLAGDRPELVDLAQVVARGVR</sequence>
<evidence type="ECO:0000313" key="1">
    <source>
        <dbReference type="EMBL" id="BCJ46000.1"/>
    </source>
</evidence>
<accession>A0ABM7M349</accession>
<reference evidence="1 2" key="1">
    <citation type="submission" date="2020-08" db="EMBL/GenBank/DDBJ databases">
        <title>Whole genome shotgun sequence of Actinoplanes ianthinogenes NBRC 13996.</title>
        <authorList>
            <person name="Komaki H."/>
            <person name="Tamura T."/>
        </authorList>
    </citation>
    <scope>NUCLEOTIDE SEQUENCE [LARGE SCALE GENOMIC DNA]</scope>
    <source>
        <strain evidence="1 2">NBRC 13996</strain>
    </source>
</reference>
<protein>
    <submittedName>
        <fullName evidence="1">Uncharacterized protein</fullName>
    </submittedName>
</protein>
<keyword evidence="2" id="KW-1185">Reference proteome</keyword>
<dbReference type="Proteomes" id="UP000676967">
    <property type="component" value="Chromosome"/>
</dbReference>
<dbReference type="EMBL" id="AP023356">
    <property type="protein sequence ID" value="BCJ46000.1"/>
    <property type="molecule type" value="Genomic_DNA"/>
</dbReference>
<organism evidence="1 2">
    <name type="scientific">Actinoplanes ianthinogenes</name>
    <dbReference type="NCBI Taxonomy" id="122358"/>
    <lineage>
        <taxon>Bacteria</taxon>
        <taxon>Bacillati</taxon>
        <taxon>Actinomycetota</taxon>
        <taxon>Actinomycetes</taxon>
        <taxon>Micromonosporales</taxon>
        <taxon>Micromonosporaceae</taxon>
        <taxon>Actinoplanes</taxon>
    </lineage>
</organism>
<gene>
    <name evidence="1" type="ORF">Aiant_66570</name>
</gene>
<evidence type="ECO:0000313" key="2">
    <source>
        <dbReference type="Proteomes" id="UP000676967"/>
    </source>
</evidence>
<proteinExistence type="predicted"/>
<name>A0ABM7M349_9ACTN</name>